<dbReference type="InParanoid" id="A0A162PXU9"/>
<sequence length="161" mass="18293">MSKDLKDHTLKEGNHTDSKGLYSTVAGTPAIVEVEDGRYPYHITIGAIHSSTTSEESKERKFIRDKDQKADEIIIEEPVKNTSMLGTLMNEQLDIMDMGESVKGSRLVIDNCTLHKSHPMIRKIESRGHGVMYMSPYSPELDPIEQIWAFVKRKRKCEDLS</sequence>
<dbReference type="GO" id="GO:0003676">
    <property type="term" value="F:nucleic acid binding"/>
    <property type="evidence" value="ECO:0007669"/>
    <property type="project" value="InterPro"/>
</dbReference>
<dbReference type="RefSeq" id="XP_018293266.1">
    <property type="nucleotide sequence ID" value="XM_018430993.1"/>
</dbReference>
<dbReference type="Proteomes" id="UP000077315">
    <property type="component" value="Unassembled WGS sequence"/>
</dbReference>
<feature type="region of interest" description="Disordered" evidence="1">
    <location>
        <begin position="1"/>
        <end position="21"/>
    </location>
</feature>
<dbReference type="InterPro" id="IPR036397">
    <property type="entry name" value="RNaseH_sf"/>
</dbReference>
<feature type="domain" description="Tc1-like transposase DDE" evidence="2">
    <location>
        <begin position="72"/>
        <end position="155"/>
    </location>
</feature>
<feature type="compositionally biased region" description="Basic and acidic residues" evidence="1">
    <location>
        <begin position="1"/>
        <end position="18"/>
    </location>
</feature>
<dbReference type="OrthoDB" id="2266637at2759"/>
<dbReference type="InterPro" id="IPR038717">
    <property type="entry name" value="Tc1-like_DDE_dom"/>
</dbReference>
<evidence type="ECO:0000313" key="3">
    <source>
        <dbReference type="EMBL" id="OAD75226.1"/>
    </source>
</evidence>
<accession>A0A162PXU9</accession>
<dbReference type="EMBL" id="KV440977">
    <property type="protein sequence ID" value="OAD75226.1"/>
    <property type="molecule type" value="Genomic_DNA"/>
</dbReference>
<dbReference type="STRING" id="763407.A0A162PXU9"/>
<evidence type="ECO:0000259" key="2">
    <source>
        <dbReference type="Pfam" id="PF13358"/>
    </source>
</evidence>
<keyword evidence="4" id="KW-1185">Reference proteome</keyword>
<dbReference type="Gene3D" id="3.30.420.10">
    <property type="entry name" value="Ribonuclease H-like superfamily/Ribonuclease H"/>
    <property type="match status" value="1"/>
</dbReference>
<gene>
    <name evidence="3" type="ORF">PHYBLDRAFT_143486</name>
</gene>
<proteinExistence type="predicted"/>
<evidence type="ECO:0000256" key="1">
    <source>
        <dbReference type="SAM" id="MobiDB-lite"/>
    </source>
</evidence>
<reference evidence="4" key="1">
    <citation type="submission" date="2015-06" db="EMBL/GenBank/DDBJ databases">
        <title>Expansion of signal transduction pathways in fungi by whole-genome duplication.</title>
        <authorList>
            <consortium name="DOE Joint Genome Institute"/>
            <person name="Corrochano L.M."/>
            <person name="Kuo A."/>
            <person name="Marcet-Houben M."/>
            <person name="Polaino S."/>
            <person name="Salamov A."/>
            <person name="Villalobos J.M."/>
            <person name="Alvarez M.I."/>
            <person name="Avalos J."/>
            <person name="Benito E.P."/>
            <person name="Benoit I."/>
            <person name="Burger G."/>
            <person name="Camino L.P."/>
            <person name="Canovas D."/>
            <person name="Cerda-Olmedo E."/>
            <person name="Cheng J.-F."/>
            <person name="Dominguez A."/>
            <person name="Elias M."/>
            <person name="Eslava A.P."/>
            <person name="Glaser F."/>
            <person name="Grimwood J."/>
            <person name="Gutierrez G."/>
            <person name="Heitman J."/>
            <person name="Henrissat B."/>
            <person name="Iturriaga E.A."/>
            <person name="Lang B.F."/>
            <person name="Lavin J.L."/>
            <person name="Lee S."/>
            <person name="Li W."/>
            <person name="Lindquist E."/>
            <person name="Lopez-Garcia S."/>
            <person name="Luque E.M."/>
            <person name="Marcos A.T."/>
            <person name="Martin J."/>
            <person name="McCluskey K."/>
            <person name="Medina H.R."/>
            <person name="Miralles-Duran A."/>
            <person name="Miyazaki A."/>
            <person name="Munoz-Torres E."/>
            <person name="Oguiza J.A."/>
            <person name="Ohm R."/>
            <person name="Olmedo M."/>
            <person name="Orejas M."/>
            <person name="Ortiz-Castellanos L."/>
            <person name="Pisabarro A.G."/>
            <person name="Rodriguez-Romero J."/>
            <person name="Ruiz-Herrera J."/>
            <person name="Ruiz-Vazquez R."/>
            <person name="Sanz C."/>
            <person name="Schackwitz W."/>
            <person name="Schmutz J."/>
            <person name="Shahriari M."/>
            <person name="Shelest E."/>
            <person name="Silva-Franco F."/>
            <person name="Soanes D."/>
            <person name="Syed K."/>
            <person name="Tagua V.G."/>
            <person name="Talbot N.J."/>
            <person name="Thon M."/>
            <person name="De vries R.P."/>
            <person name="Wiebenga A."/>
            <person name="Yadav J.S."/>
            <person name="Braun E.L."/>
            <person name="Baker S."/>
            <person name="Garre V."/>
            <person name="Horwitz B."/>
            <person name="Torres-Martinez S."/>
            <person name="Idnurm A."/>
            <person name="Herrera-Estrella A."/>
            <person name="Gabaldon T."/>
            <person name="Grigoriev I.V."/>
        </authorList>
    </citation>
    <scope>NUCLEOTIDE SEQUENCE [LARGE SCALE GENOMIC DNA]</scope>
    <source>
        <strain evidence="4">NRRL 1555(-)</strain>
    </source>
</reference>
<evidence type="ECO:0000313" key="4">
    <source>
        <dbReference type="Proteomes" id="UP000077315"/>
    </source>
</evidence>
<dbReference type="Pfam" id="PF13358">
    <property type="entry name" value="DDE_3"/>
    <property type="match status" value="1"/>
</dbReference>
<protein>
    <recommendedName>
        <fullName evidence="2">Tc1-like transposase DDE domain-containing protein</fullName>
    </recommendedName>
</protein>
<name>A0A162PXU9_PHYB8</name>
<dbReference type="AlphaFoldDB" id="A0A162PXU9"/>
<dbReference type="VEuPathDB" id="FungiDB:PHYBLDRAFT_143486"/>
<organism evidence="3 4">
    <name type="scientific">Phycomyces blakesleeanus (strain ATCC 8743b / DSM 1359 / FGSC 10004 / NBRC 33097 / NRRL 1555)</name>
    <dbReference type="NCBI Taxonomy" id="763407"/>
    <lineage>
        <taxon>Eukaryota</taxon>
        <taxon>Fungi</taxon>
        <taxon>Fungi incertae sedis</taxon>
        <taxon>Mucoromycota</taxon>
        <taxon>Mucoromycotina</taxon>
        <taxon>Mucoromycetes</taxon>
        <taxon>Mucorales</taxon>
        <taxon>Phycomycetaceae</taxon>
        <taxon>Phycomyces</taxon>
    </lineage>
</organism>
<dbReference type="GeneID" id="28991899"/>